<accession>A0A9P4P746</accession>
<dbReference type="Proteomes" id="UP000799764">
    <property type="component" value="Unassembled WGS sequence"/>
</dbReference>
<evidence type="ECO:0000313" key="2">
    <source>
        <dbReference type="Proteomes" id="UP000799764"/>
    </source>
</evidence>
<name>A0A9P4P746_9PLEO</name>
<dbReference type="AlphaFoldDB" id="A0A9P4P746"/>
<keyword evidence="2" id="KW-1185">Reference proteome</keyword>
<comment type="caution">
    <text evidence="1">The sequence shown here is derived from an EMBL/GenBank/DDBJ whole genome shotgun (WGS) entry which is preliminary data.</text>
</comment>
<sequence length="338" mass="38908">MEVEAILTQSIRQLIEKLDKFVTMQLTDGGKMMCQRLPREIRDRIYEYCTYRPETKCCTLAGPVAQDVAAGKRHGTHTGLRSSTAHIPSWSVSENYTSAEFNDILAHDLLFRLDKADPQMATELVQWFYEHMDLGLTCFHPQGVHVMTPELPPILREKPCPPWNFPTLDICDLQEVLDTDLFGVGLTPSDCKLPALSVLVTEKTTYGNTRQWPRTVPFKQTMTCAAMDTLLFRVLTQSKTVNFKLQVFALAWCMDPSHSPSLLELLAKVHDISADSELLRNHIEVKSTYFEYLLHRADFHMVKAYRSEGLRRPTDWDAAQVKEPLFSTWYDWHREQKP</sequence>
<protein>
    <submittedName>
        <fullName evidence="1">Uncharacterized protein</fullName>
    </submittedName>
</protein>
<dbReference type="EMBL" id="MU001512">
    <property type="protein sequence ID" value="KAF2438477.1"/>
    <property type="molecule type" value="Genomic_DNA"/>
</dbReference>
<reference evidence="1" key="1">
    <citation type="journal article" date="2020" name="Stud. Mycol.">
        <title>101 Dothideomycetes genomes: a test case for predicting lifestyles and emergence of pathogens.</title>
        <authorList>
            <person name="Haridas S."/>
            <person name="Albert R."/>
            <person name="Binder M."/>
            <person name="Bloem J."/>
            <person name="Labutti K."/>
            <person name="Salamov A."/>
            <person name="Andreopoulos B."/>
            <person name="Baker S."/>
            <person name="Barry K."/>
            <person name="Bills G."/>
            <person name="Bluhm B."/>
            <person name="Cannon C."/>
            <person name="Castanera R."/>
            <person name="Culley D."/>
            <person name="Daum C."/>
            <person name="Ezra D."/>
            <person name="Gonzalez J."/>
            <person name="Henrissat B."/>
            <person name="Kuo A."/>
            <person name="Liang C."/>
            <person name="Lipzen A."/>
            <person name="Lutzoni F."/>
            <person name="Magnuson J."/>
            <person name="Mondo S."/>
            <person name="Nolan M."/>
            <person name="Ohm R."/>
            <person name="Pangilinan J."/>
            <person name="Park H.-J."/>
            <person name="Ramirez L."/>
            <person name="Alfaro M."/>
            <person name="Sun H."/>
            <person name="Tritt A."/>
            <person name="Yoshinaga Y."/>
            <person name="Zwiers L.-H."/>
            <person name="Turgeon B."/>
            <person name="Goodwin S."/>
            <person name="Spatafora J."/>
            <person name="Crous P."/>
            <person name="Grigoriev I."/>
        </authorList>
    </citation>
    <scope>NUCLEOTIDE SEQUENCE</scope>
    <source>
        <strain evidence="1">CBS 690.94</strain>
    </source>
</reference>
<gene>
    <name evidence="1" type="ORF">P171DRAFT_491144</name>
</gene>
<evidence type="ECO:0000313" key="1">
    <source>
        <dbReference type="EMBL" id="KAF2438477.1"/>
    </source>
</evidence>
<proteinExistence type="predicted"/>
<dbReference type="OrthoDB" id="10442351at2759"/>
<organism evidence="1 2">
    <name type="scientific">Karstenula rhodostoma CBS 690.94</name>
    <dbReference type="NCBI Taxonomy" id="1392251"/>
    <lineage>
        <taxon>Eukaryota</taxon>
        <taxon>Fungi</taxon>
        <taxon>Dikarya</taxon>
        <taxon>Ascomycota</taxon>
        <taxon>Pezizomycotina</taxon>
        <taxon>Dothideomycetes</taxon>
        <taxon>Pleosporomycetidae</taxon>
        <taxon>Pleosporales</taxon>
        <taxon>Massarineae</taxon>
        <taxon>Didymosphaeriaceae</taxon>
        <taxon>Karstenula</taxon>
    </lineage>
</organism>